<feature type="region of interest" description="Disordered" evidence="1">
    <location>
        <begin position="1"/>
        <end position="25"/>
    </location>
</feature>
<dbReference type="EMBL" id="BTRK01000006">
    <property type="protein sequence ID" value="GMR59842.1"/>
    <property type="molecule type" value="Genomic_DNA"/>
</dbReference>
<evidence type="ECO:0000256" key="1">
    <source>
        <dbReference type="SAM" id="MobiDB-lite"/>
    </source>
</evidence>
<proteinExistence type="predicted"/>
<dbReference type="AlphaFoldDB" id="A0AAN5DCU2"/>
<dbReference type="Proteomes" id="UP001328107">
    <property type="component" value="Unassembled WGS sequence"/>
</dbReference>
<feature type="non-terminal residue" evidence="2">
    <location>
        <position position="98"/>
    </location>
</feature>
<sequence>QICTSSLSSSFSSSLSSQSKHVPDSPREIYSLLLNRRMESLSSSHLYSTFSLVVESSSLRLLYILFLLSLDTSSDLIPITDHLLFTFFNVYEYCIKYF</sequence>
<evidence type="ECO:0000313" key="3">
    <source>
        <dbReference type="Proteomes" id="UP001328107"/>
    </source>
</evidence>
<reference evidence="3" key="1">
    <citation type="submission" date="2022-10" db="EMBL/GenBank/DDBJ databases">
        <title>Genome assembly of Pristionchus species.</title>
        <authorList>
            <person name="Yoshida K."/>
            <person name="Sommer R.J."/>
        </authorList>
    </citation>
    <scope>NUCLEOTIDE SEQUENCE [LARGE SCALE GENOMIC DNA]</scope>
    <source>
        <strain evidence="3">RS5460</strain>
    </source>
</reference>
<protein>
    <submittedName>
        <fullName evidence="2">Uncharacterized protein</fullName>
    </submittedName>
</protein>
<organism evidence="2 3">
    <name type="scientific">Pristionchus mayeri</name>
    <dbReference type="NCBI Taxonomy" id="1317129"/>
    <lineage>
        <taxon>Eukaryota</taxon>
        <taxon>Metazoa</taxon>
        <taxon>Ecdysozoa</taxon>
        <taxon>Nematoda</taxon>
        <taxon>Chromadorea</taxon>
        <taxon>Rhabditida</taxon>
        <taxon>Rhabditina</taxon>
        <taxon>Diplogasteromorpha</taxon>
        <taxon>Diplogasteroidea</taxon>
        <taxon>Neodiplogasteridae</taxon>
        <taxon>Pristionchus</taxon>
    </lineage>
</organism>
<keyword evidence="3" id="KW-1185">Reference proteome</keyword>
<feature type="compositionally biased region" description="Low complexity" evidence="1">
    <location>
        <begin position="1"/>
        <end position="19"/>
    </location>
</feature>
<evidence type="ECO:0000313" key="2">
    <source>
        <dbReference type="EMBL" id="GMR59842.1"/>
    </source>
</evidence>
<gene>
    <name evidence="2" type="ORF">PMAYCL1PPCAC_30037</name>
</gene>
<name>A0AAN5DCU2_9BILA</name>
<feature type="non-terminal residue" evidence="2">
    <location>
        <position position="1"/>
    </location>
</feature>
<comment type="caution">
    <text evidence="2">The sequence shown here is derived from an EMBL/GenBank/DDBJ whole genome shotgun (WGS) entry which is preliminary data.</text>
</comment>
<accession>A0AAN5DCU2</accession>